<dbReference type="NCBIfam" id="TIGR02608">
    <property type="entry name" value="delta_60_rpt"/>
    <property type="match status" value="3"/>
</dbReference>
<keyword evidence="3" id="KW-1185">Reference proteome</keyword>
<dbReference type="Gene3D" id="2.80.10.50">
    <property type="match status" value="2"/>
</dbReference>
<reference evidence="2 3" key="1">
    <citation type="submission" date="2024-09" db="EMBL/GenBank/DDBJ databases">
        <title>Laminarin stimulates single cell rates of sulfate reduction while oxygen inhibits transcriptomic activity in coastal marine sediment.</title>
        <authorList>
            <person name="Lindsay M."/>
            <person name="Orcutt B."/>
            <person name="Emerson D."/>
            <person name="Stepanauskas R."/>
            <person name="D'Angelo T."/>
        </authorList>
    </citation>
    <scope>NUCLEOTIDE SEQUENCE [LARGE SCALE GENOMIC DNA]</scope>
    <source>
        <strain evidence="2">SAG AM-311-K15</strain>
    </source>
</reference>
<sequence>LYDGTTRANPKFGTGGKTETIGGGASWMEIDGNGKIWGVGKSGGEFVLARVDSTGAIDTTFGTATGGTDPAGKIKIAGTASDALDHAVGLVIEPGNTAVLVGRTTTDLSLVRVKVNGVIHESISQAGTGDGTFSTIFDVQALARNETNGDLFAAGNHNGNIILLKMAADGFLDCTWEPIIAFGTNDFGTTGFDYCGYTELDLTEDVIIHSVDIDATGRILVAGEYNATSSFTGFGSLLVRFNPDGTPDTTFGGGDGVVILHASPTPDYVNSFMDVKVLPSGDILACGIAANDLPEDYFGQYKYYYWTLAKFDSIGDLVPTFGTNDFNGKIFDGSTFDGIDGLSSLVVDIIPMDSANGNSHPYQILVDDQSRIILVGWGGDSHYYWKAARFDVSGDLDQTFGASDGDGTDGVAVFSPSLLNGVPGTAQDLAYDAVMQLDGKIVLSGTATNWNAAIARLDQNGIMDTTFGPSGTGYTITDFGMTGFPDIALEPGGKFVVTGNDFKIARFKLGGNLNVSFGTNGLMDITGTNDLTDVLILPGWKMLVSGEEGGVIARLQNTDNGDPEIDIQRPAETSIPDGETDDIGAKPLETVHLTYTIDNTAGEDYLFVTGVTASGLTNVSNFSLNTTMPFTVTFGKKATFEISFDVVAEGSFSFDMDIANDDPDESTYDIAVSGTGSTIVPTLSLAGLITLLFLTSVIMWTFRRQRSRSDSIV</sequence>
<evidence type="ECO:0000256" key="1">
    <source>
        <dbReference type="SAM" id="Phobius"/>
    </source>
</evidence>
<evidence type="ECO:0000313" key="3">
    <source>
        <dbReference type="Proteomes" id="UP001594351"/>
    </source>
</evidence>
<comment type="caution">
    <text evidence="2">The sequence shown here is derived from an EMBL/GenBank/DDBJ whole genome shotgun (WGS) entry which is preliminary data.</text>
</comment>
<name>A0ABV6Z3G9_UNCC1</name>
<dbReference type="InterPro" id="IPR013783">
    <property type="entry name" value="Ig-like_fold"/>
</dbReference>
<protein>
    <recommendedName>
        <fullName evidence="4">CARDB domain-containing protein</fullName>
    </recommendedName>
</protein>
<dbReference type="InterPro" id="IPR013431">
    <property type="entry name" value="Delta_60_rpt"/>
</dbReference>
<evidence type="ECO:0000313" key="2">
    <source>
        <dbReference type="EMBL" id="MFC1852995.1"/>
    </source>
</evidence>
<proteinExistence type="predicted"/>
<accession>A0ABV6Z3G9</accession>
<organism evidence="2 3">
    <name type="scientific">candidate division CSSED10-310 bacterium</name>
    <dbReference type="NCBI Taxonomy" id="2855610"/>
    <lineage>
        <taxon>Bacteria</taxon>
        <taxon>Bacteria division CSSED10-310</taxon>
    </lineage>
</organism>
<keyword evidence="1" id="KW-1133">Transmembrane helix</keyword>
<dbReference type="Proteomes" id="UP001594351">
    <property type="component" value="Unassembled WGS sequence"/>
</dbReference>
<evidence type="ECO:0008006" key="4">
    <source>
        <dbReference type="Google" id="ProtNLM"/>
    </source>
</evidence>
<gene>
    <name evidence="2" type="ORF">ACFL27_22590</name>
</gene>
<dbReference type="Pfam" id="PF17164">
    <property type="entry name" value="DUF5122"/>
    <property type="match status" value="2"/>
</dbReference>
<dbReference type="Gene3D" id="2.60.40.10">
    <property type="entry name" value="Immunoglobulins"/>
    <property type="match status" value="1"/>
</dbReference>
<feature type="transmembrane region" description="Helical" evidence="1">
    <location>
        <begin position="683"/>
        <end position="702"/>
    </location>
</feature>
<feature type="non-terminal residue" evidence="2">
    <location>
        <position position="1"/>
    </location>
</feature>
<keyword evidence="1" id="KW-0472">Membrane</keyword>
<dbReference type="EMBL" id="JBHPBY010000402">
    <property type="protein sequence ID" value="MFC1852995.1"/>
    <property type="molecule type" value="Genomic_DNA"/>
</dbReference>
<keyword evidence="1" id="KW-0812">Transmembrane</keyword>